<accession>A0A2I0KH44</accession>
<organism evidence="1 2">
    <name type="scientific">Punica granatum</name>
    <name type="common">Pomegranate</name>
    <dbReference type="NCBI Taxonomy" id="22663"/>
    <lineage>
        <taxon>Eukaryota</taxon>
        <taxon>Viridiplantae</taxon>
        <taxon>Streptophyta</taxon>
        <taxon>Embryophyta</taxon>
        <taxon>Tracheophyta</taxon>
        <taxon>Spermatophyta</taxon>
        <taxon>Magnoliopsida</taxon>
        <taxon>eudicotyledons</taxon>
        <taxon>Gunneridae</taxon>
        <taxon>Pentapetalae</taxon>
        <taxon>rosids</taxon>
        <taxon>malvids</taxon>
        <taxon>Myrtales</taxon>
        <taxon>Lythraceae</taxon>
        <taxon>Punica</taxon>
    </lineage>
</organism>
<dbReference type="EMBL" id="PGOL01000582">
    <property type="protein sequence ID" value="PKI67804.1"/>
    <property type="molecule type" value="Genomic_DNA"/>
</dbReference>
<name>A0A2I0KH44_PUNGR</name>
<reference evidence="1 2" key="1">
    <citation type="submission" date="2017-11" db="EMBL/GenBank/DDBJ databases">
        <title>De-novo sequencing of pomegranate (Punica granatum L.) genome.</title>
        <authorList>
            <person name="Akparov Z."/>
            <person name="Amiraslanov A."/>
            <person name="Hajiyeva S."/>
            <person name="Abbasov M."/>
            <person name="Kaur K."/>
            <person name="Hamwieh A."/>
            <person name="Solovyev V."/>
            <person name="Salamov A."/>
            <person name="Braich B."/>
            <person name="Kosarev P."/>
            <person name="Mahmoud A."/>
            <person name="Hajiyev E."/>
            <person name="Babayeva S."/>
            <person name="Izzatullayeva V."/>
            <person name="Mammadov A."/>
            <person name="Mammadov A."/>
            <person name="Sharifova S."/>
            <person name="Ojaghi J."/>
            <person name="Eynullazada K."/>
            <person name="Bayramov B."/>
            <person name="Abdulazimova A."/>
            <person name="Shahmuradov I."/>
        </authorList>
    </citation>
    <scope>NUCLEOTIDE SEQUENCE [LARGE SCALE GENOMIC DNA]</scope>
    <source>
        <strain evidence="2">cv. AG2017</strain>
        <tissue evidence="1">Leaf</tissue>
    </source>
</reference>
<evidence type="ECO:0000313" key="1">
    <source>
        <dbReference type="EMBL" id="PKI67804.1"/>
    </source>
</evidence>
<proteinExistence type="predicted"/>
<sequence length="91" mass="10519">MPFTVDHGSNAHAHRVYATRVRNRVLPRLTISLLVVSMWKTTRIVMRQTTWQVGIWRKIGSNDPISKETASGGKLTAFGREKRRFRPNFII</sequence>
<evidence type="ECO:0000313" key="2">
    <source>
        <dbReference type="Proteomes" id="UP000233551"/>
    </source>
</evidence>
<gene>
    <name evidence="1" type="ORF">CRG98_011777</name>
</gene>
<comment type="caution">
    <text evidence="1">The sequence shown here is derived from an EMBL/GenBank/DDBJ whole genome shotgun (WGS) entry which is preliminary data.</text>
</comment>
<keyword evidence="2" id="KW-1185">Reference proteome</keyword>
<protein>
    <submittedName>
        <fullName evidence="1">Uncharacterized protein</fullName>
    </submittedName>
</protein>
<dbReference type="AlphaFoldDB" id="A0A2I0KH44"/>
<dbReference type="Proteomes" id="UP000233551">
    <property type="component" value="Unassembled WGS sequence"/>
</dbReference>